<evidence type="ECO:0000313" key="2">
    <source>
        <dbReference type="WBParaSite" id="nRc.2.0.1.t44522-RA"/>
    </source>
</evidence>
<organism evidence="1 2">
    <name type="scientific">Romanomermis culicivorax</name>
    <name type="common">Nematode worm</name>
    <dbReference type="NCBI Taxonomy" id="13658"/>
    <lineage>
        <taxon>Eukaryota</taxon>
        <taxon>Metazoa</taxon>
        <taxon>Ecdysozoa</taxon>
        <taxon>Nematoda</taxon>
        <taxon>Enoplea</taxon>
        <taxon>Dorylaimia</taxon>
        <taxon>Mermithida</taxon>
        <taxon>Mermithoidea</taxon>
        <taxon>Mermithidae</taxon>
        <taxon>Romanomermis</taxon>
    </lineage>
</organism>
<accession>A0A915L0D2</accession>
<proteinExistence type="predicted"/>
<dbReference type="AlphaFoldDB" id="A0A915L0D2"/>
<protein>
    <submittedName>
        <fullName evidence="2">Uncharacterized protein</fullName>
    </submittedName>
</protein>
<reference evidence="2" key="1">
    <citation type="submission" date="2022-11" db="UniProtKB">
        <authorList>
            <consortium name="WormBaseParasite"/>
        </authorList>
    </citation>
    <scope>IDENTIFICATION</scope>
</reference>
<name>A0A915L0D2_ROMCU</name>
<sequence>MARMSRWPNRASGYIDTPNITLATVSRKNSASNCGQCTMQEALKSYCSSSSNFKGTLVRRNRNFMRFSVENGEQKSKETDIFMSKSCSLPPTTKQKTSFFVTTNEYLGRIYFSCFIEWEKFRKMLEKTKNGGGESYCTNLELLQ</sequence>
<dbReference type="WBParaSite" id="nRc.2.0.1.t44522-RA">
    <property type="protein sequence ID" value="nRc.2.0.1.t44522-RA"/>
    <property type="gene ID" value="nRc.2.0.1.g44522"/>
</dbReference>
<keyword evidence="1" id="KW-1185">Reference proteome</keyword>
<evidence type="ECO:0000313" key="1">
    <source>
        <dbReference type="Proteomes" id="UP000887565"/>
    </source>
</evidence>
<dbReference type="Proteomes" id="UP000887565">
    <property type="component" value="Unplaced"/>
</dbReference>